<dbReference type="GO" id="GO:0008081">
    <property type="term" value="F:phosphoric diester hydrolase activity"/>
    <property type="evidence" value="ECO:0007669"/>
    <property type="project" value="InterPro"/>
</dbReference>
<evidence type="ECO:0000313" key="8">
    <source>
        <dbReference type="Proteomes" id="UP000288716"/>
    </source>
</evidence>
<sequence>MKIIEINSILLILLIAYCSLVLGQRPFWIIGHMANSKSELINFLDAGANAIEADVTFNSTGSALITYHGVPCDCFRHCHSSCDINDYLKFVRNITTKNSTEYRQNFTLLLLDLKTHLIDNKHLYNAGVAFAKTLYFNLFNSTGKESTLRVLLAVEQISHQNFILGFLNETKRSNFDFENRIGWQISENANYAKIYEMWKNISDAKNIWYSDGISNCVIFYRPKERGRDLLVHRDICNTITDAYCPRKIYMWTVDYYNQLWGLWNHIDAVITNNPWEIKRLVNSRYMKQLRLATVSDDPWEKYSTWRNG</sequence>
<feature type="signal peptide" evidence="6">
    <location>
        <begin position="1"/>
        <end position="23"/>
    </location>
</feature>
<evidence type="ECO:0000256" key="5">
    <source>
        <dbReference type="ARBA" id="ARBA00023239"/>
    </source>
</evidence>
<dbReference type="GO" id="GO:0046872">
    <property type="term" value="F:metal ion binding"/>
    <property type="evidence" value="ECO:0007669"/>
    <property type="project" value="UniProtKB-KW"/>
</dbReference>
<evidence type="ECO:0000256" key="4">
    <source>
        <dbReference type="ARBA" id="ARBA00023157"/>
    </source>
</evidence>
<dbReference type="Proteomes" id="UP000288716">
    <property type="component" value="Unassembled WGS sequence"/>
</dbReference>
<name>A0A443RZ85_9ACAR</name>
<keyword evidence="8" id="KW-1185">Reference proteome</keyword>
<keyword evidence="4" id="KW-1015">Disulfide bond</keyword>
<feature type="chain" id="PRO_5019275720" evidence="6">
    <location>
        <begin position="24"/>
        <end position="308"/>
    </location>
</feature>
<evidence type="ECO:0000256" key="6">
    <source>
        <dbReference type="SAM" id="SignalP"/>
    </source>
</evidence>
<dbReference type="EMBL" id="NCKV01016710">
    <property type="protein sequence ID" value="RWS20579.1"/>
    <property type="molecule type" value="Genomic_DNA"/>
</dbReference>
<evidence type="ECO:0000256" key="1">
    <source>
        <dbReference type="ARBA" id="ARBA00000110"/>
    </source>
</evidence>
<dbReference type="GO" id="GO:0006629">
    <property type="term" value="P:lipid metabolic process"/>
    <property type="evidence" value="ECO:0007669"/>
    <property type="project" value="InterPro"/>
</dbReference>
<dbReference type="OrthoDB" id="5948386at2759"/>
<dbReference type="SUPFAM" id="SSF51695">
    <property type="entry name" value="PLC-like phosphodiesterases"/>
    <property type="match status" value="1"/>
</dbReference>
<dbReference type="AlphaFoldDB" id="A0A443RZ85"/>
<evidence type="ECO:0000256" key="2">
    <source>
        <dbReference type="ARBA" id="ARBA00022723"/>
    </source>
</evidence>
<organism evidence="7 8">
    <name type="scientific">Leptotrombidium deliense</name>
    <dbReference type="NCBI Taxonomy" id="299467"/>
    <lineage>
        <taxon>Eukaryota</taxon>
        <taxon>Metazoa</taxon>
        <taxon>Ecdysozoa</taxon>
        <taxon>Arthropoda</taxon>
        <taxon>Chelicerata</taxon>
        <taxon>Arachnida</taxon>
        <taxon>Acari</taxon>
        <taxon>Acariformes</taxon>
        <taxon>Trombidiformes</taxon>
        <taxon>Prostigmata</taxon>
        <taxon>Anystina</taxon>
        <taxon>Parasitengona</taxon>
        <taxon>Trombiculoidea</taxon>
        <taxon>Trombiculidae</taxon>
        <taxon>Leptotrombidium</taxon>
    </lineage>
</organism>
<gene>
    <name evidence="7" type="ORF">B4U80_09906</name>
</gene>
<keyword evidence="3" id="KW-0460">Magnesium</keyword>
<dbReference type="InterPro" id="IPR017946">
    <property type="entry name" value="PLC-like_Pdiesterase_TIM-brl"/>
</dbReference>
<comment type="catalytic activity">
    <reaction evidence="1">
        <text>an N-(acyl)-sphingosylphosphoethanolamine = an N-(acyl)-sphingosyl-1,3-cyclic phosphate + ethanolamine</text>
        <dbReference type="Rhea" id="RHEA:60648"/>
        <dbReference type="ChEBI" id="CHEBI:57603"/>
        <dbReference type="ChEBI" id="CHEBI:143891"/>
        <dbReference type="ChEBI" id="CHEBI:143892"/>
    </reaction>
</comment>
<dbReference type="GO" id="GO:0016829">
    <property type="term" value="F:lyase activity"/>
    <property type="evidence" value="ECO:0007669"/>
    <property type="project" value="UniProtKB-KW"/>
</dbReference>
<dbReference type="Gene3D" id="3.20.20.190">
    <property type="entry name" value="Phosphatidylinositol (PI) phosphodiesterase"/>
    <property type="match status" value="1"/>
</dbReference>
<dbReference type="VEuPathDB" id="VectorBase:LDEU011461"/>
<keyword evidence="2" id="KW-0479">Metal-binding</keyword>
<keyword evidence="6" id="KW-0732">Signal</keyword>
<proteinExistence type="predicted"/>
<keyword evidence="5" id="KW-0456">Lyase</keyword>
<reference evidence="7 8" key="1">
    <citation type="journal article" date="2018" name="Gigascience">
        <title>Genomes of trombidid mites reveal novel predicted allergens and laterally-transferred genes associated with secondary metabolism.</title>
        <authorList>
            <person name="Dong X."/>
            <person name="Chaisiri K."/>
            <person name="Xia D."/>
            <person name="Armstrong S.D."/>
            <person name="Fang Y."/>
            <person name="Donnelly M.J."/>
            <person name="Kadowaki T."/>
            <person name="McGarry J.W."/>
            <person name="Darby A.C."/>
            <person name="Makepeace B.L."/>
        </authorList>
    </citation>
    <scope>NUCLEOTIDE SEQUENCE [LARGE SCALE GENOMIC DNA]</scope>
    <source>
        <strain evidence="7">UoL-UT</strain>
    </source>
</reference>
<evidence type="ECO:0000256" key="3">
    <source>
        <dbReference type="ARBA" id="ARBA00022842"/>
    </source>
</evidence>
<evidence type="ECO:0000313" key="7">
    <source>
        <dbReference type="EMBL" id="RWS20579.1"/>
    </source>
</evidence>
<protein>
    <submittedName>
        <fullName evidence="7">Uncharacterized protein</fullName>
    </submittedName>
</protein>
<accession>A0A443RZ85</accession>
<comment type="caution">
    <text evidence="7">The sequence shown here is derived from an EMBL/GenBank/DDBJ whole genome shotgun (WGS) entry which is preliminary data.</text>
</comment>